<keyword evidence="3" id="KW-0235">DNA replication</keyword>
<dbReference type="NCBIfam" id="TIGR00590">
    <property type="entry name" value="pcna"/>
    <property type="match status" value="1"/>
</dbReference>
<dbReference type="PANTHER" id="PTHR11352">
    <property type="entry name" value="PROLIFERATING CELL NUCLEAR ANTIGEN"/>
    <property type="match status" value="1"/>
</dbReference>
<keyword evidence="2 3" id="KW-0238">DNA-binding</keyword>
<name>A0A3G4ZXA7_9VIRU</name>
<sequence>DDDKKNSGGMRIMTVDSTKTVLINLKLEAKQFAEFKCKPAKYEIGISLVQLHKHLKSLGNDDTLTMYIEDDDKQHLVMKIENQEKKSKTDYLLKLMDLDNEPINVPPTIFEAVVTMSSAEFHKICRDMNQIAEYVEIKCLTNTITFTCKGDCSERSTTYYADDNGVNIKHANKEIKGKPNIVQGIYALKNLVLFTKCTNLCNDIQIFMKMNYPLCIKYTVATLGRMLLCLTPIDQSSAQGNYSDDDELYSSDDEKIKLKQEYINEDDDKDGEKDD</sequence>
<dbReference type="GO" id="GO:0006275">
    <property type="term" value="P:regulation of DNA replication"/>
    <property type="evidence" value="ECO:0007669"/>
    <property type="project" value="InterPro"/>
</dbReference>
<dbReference type="GO" id="GO:0006298">
    <property type="term" value="P:mismatch repair"/>
    <property type="evidence" value="ECO:0007669"/>
    <property type="project" value="TreeGrafter"/>
</dbReference>
<dbReference type="PRINTS" id="PR00339">
    <property type="entry name" value="PCNACYCLIN"/>
</dbReference>
<accession>A0A3G4ZXA7</accession>
<evidence type="ECO:0000256" key="3">
    <source>
        <dbReference type="RuleBase" id="RU003671"/>
    </source>
</evidence>
<evidence type="ECO:0000259" key="4">
    <source>
        <dbReference type="Pfam" id="PF00705"/>
    </source>
</evidence>
<evidence type="ECO:0000256" key="2">
    <source>
        <dbReference type="ARBA" id="ARBA00023125"/>
    </source>
</evidence>
<dbReference type="InterPro" id="IPR022649">
    <property type="entry name" value="Pr_cel_nuc_antig_C"/>
</dbReference>
<dbReference type="InterPro" id="IPR000730">
    <property type="entry name" value="Pr_cel_nuc_antig"/>
</dbReference>
<feature type="domain" description="Proliferating cell nuclear antigen PCNA N-terminal" evidence="4">
    <location>
        <begin position="7"/>
        <end position="101"/>
    </location>
</feature>
<dbReference type="GO" id="GO:0006272">
    <property type="term" value="P:leading strand elongation"/>
    <property type="evidence" value="ECO:0007669"/>
    <property type="project" value="TreeGrafter"/>
</dbReference>
<evidence type="ECO:0000259" key="5">
    <source>
        <dbReference type="Pfam" id="PF02747"/>
    </source>
</evidence>
<dbReference type="InterPro" id="IPR022648">
    <property type="entry name" value="Pr_cel_nuc_antig_N"/>
</dbReference>
<dbReference type="Gene3D" id="3.70.10.10">
    <property type="match status" value="1"/>
</dbReference>
<proteinExistence type="inferred from homology"/>
<dbReference type="Pfam" id="PF02747">
    <property type="entry name" value="PCNA_C"/>
    <property type="match status" value="1"/>
</dbReference>
<gene>
    <name evidence="6" type="ORF">Edafosvirus64_3</name>
</gene>
<dbReference type="EMBL" id="MK072129">
    <property type="protein sequence ID" value="AYV78974.1"/>
    <property type="molecule type" value="Genomic_DNA"/>
</dbReference>
<evidence type="ECO:0000256" key="1">
    <source>
        <dbReference type="ARBA" id="ARBA00010462"/>
    </source>
</evidence>
<dbReference type="CDD" id="cd00577">
    <property type="entry name" value="PCNA"/>
    <property type="match status" value="1"/>
</dbReference>
<dbReference type="GO" id="GO:0030337">
    <property type="term" value="F:DNA polymerase processivity factor activity"/>
    <property type="evidence" value="ECO:0007669"/>
    <property type="project" value="InterPro"/>
</dbReference>
<organism evidence="6">
    <name type="scientific">Edafosvirus sp</name>
    <dbReference type="NCBI Taxonomy" id="2487765"/>
    <lineage>
        <taxon>Viruses</taxon>
        <taxon>Varidnaviria</taxon>
        <taxon>Bamfordvirae</taxon>
        <taxon>Nucleocytoviricota</taxon>
        <taxon>Megaviricetes</taxon>
        <taxon>Imitervirales</taxon>
        <taxon>Mimiviridae</taxon>
        <taxon>Klosneuvirinae</taxon>
    </lineage>
</organism>
<reference evidence="6" key="1">
    <citation type="submission" date="2018-10" db="EMBL/GenBank/DDBJ databases">
        <title>Hidden diversity of soil giant viruses.</title>
        <authorList>
            <person name="Schulz F."/>
            <person name="Alteio L."/>
            <person name="Goudeau D."/>
            <person name="Ryan E.M."/>
            <person name="Malmstrom R.R."/>
            <person name="Blanchard J."/>
            <person name="Woyke T."/>
        </authorList>
    </citation>
    <scope>NUCLEOTIDE SEQUENCE</scope>
    <source>
        <strain evidence="6">EDV1</strain>
    </source>
</reference>
<dbReference type="GO" id="GO:0003677">
    <property type="term" value="F:DNA binding"/>
    <property type="evidence" value="ECO:0007669"/>
    <property type="project" value="UniProtKB-KW"/>
</dbReference>
<dbReference type="InterPro" id="IPR046938">
    <property type="entry name" value="DNA_clamp_sf"/>
</dbReference>
<dbReference type="PANTHER" id="PTHR11352:SF0">
    <property type="entry name" value="PROLIFERATING CELL NUCLEAR ANTIGEN"/>
    <property type="match status" value="1"/>
</dbReference>
<comment type="similarity">
    <text evidence="1 3">Belongs to the PCNA family.</text>
</comment>
<feature type="non-terminal residue" evidence="6">
    <location>
        <position position="1"/>
    </location>
</feature>
<dbReference type="GO" id="GO:0019985">
    <property type="term" value="P:translesion synthesis"/>
    <property type="evidence" value="ECO:0007669"/>
    <property type="project" value="TreeGrafter"/>
</dbReference>
<dbReference type="SUPFAM" id="SSF55979">
    <property type="entry name" value="DNA clamp"/>
    <property type="match status" value="2"/>
</dbReference>
<protein>
    <submittedName>
        <fullName evidence="6">Proliferating cell nuclear antigen</fullName>
    </submittedName>
</protein>
<feature type="domain" description="Proliferating cell nuclear antigen PCNA C-terminal" evidence="5">
    <location>
        <begin position="105"/>
        <end position="231"/>
    </location>
</feature>
<evidence type="ECO:0000313" key="6">
    <source>
        <dbReference type="EMBL" id="AYV78974.1"/>
    </source>
</evidence>
<dbReference type="Pfam" id="PF00705">
    <property type="entry name" value="PCNA_N"/>
    <property type="match status" value="1"/>
</dbReference>